<sequence>MISTPGVLAALVGTWQIFNSTTNNVNGTANPGDGFTQAGILNYGANGFMSANLQSTNPAKRPRGLTWPSKDNQTDADWAPVGKYSITYSGPYHIADLRSETEGQVKHGPMIVAGIESWMGTTVTRNFTLLEEGTLLLIKIIGKDGSLGLSYWDKLG</sequence>
<organism evidence="2 3">
    <name type="scientific">Melanomma pulvis-pyrius CBS 109.77</name>
    <dbReference type="NCBI Taxonomy" id="1314802"/>
    <lineage>
        <taxon>Eukaryota</taxon>
        <taxon>Fungi</taxon>
        <taxon>Dikarya</taxon>
        <taxon>Ascomycota</taxon>
        <taxon>Pezizomycotina</taxon>
        <taxon>Dothideomycetes</taxon>
        <taxon>Pleosporomycetidae</taxon>
        <taxon>Pleosporales</taxon>
        <taxon>Melanommataceae</taxon>
        <taxon>Melanomma</taxon>
    </lineage>
</organism>
<dbReference type="Proteomes" id="UP000799757">
    <property type="component" value="Unassembled WGS sequence"/>
</dbReference>
<proteinExistence type="predicted"/>
<evidence type="ECO:0000259" key="1">
    <source>
        <dbReference type="Pfam" id="PF13924"/>
    </source>
</evidence>
<feature type="domain" description="Lipocalin-like" evidence="1">
    <location>
        <begin position="12"/>
        <end position="134"/>
    </location>
</feature>
<dbReference type="Pfam" id="PF13924">
    <property type="entry name" value="Lipocalin_5"/>
    <property type="match status" value="1"/>
</dbReference>
<dbReference type="AlphaFoldDB" id="A0A6A6X693"/>
<dbReference type="OrthoDB" id="3904217at2759"/>
<protein>
    <recommendedName>
        <fullName evidence="1">Lipocalin-like domain-containing protein</fullName>
    </recommendedName>
</protein>
<name>A0A6A6X693_9PLEO</name>
<accession>A0A6A6X693</accession>
<keyword evidence="3" id="KW-1185">Reference proteome</keyword>
<dbReference type="InterPro" id="IPR024311">
    <property type="entry name" value="Lipocalin-like"/>
</dbReference>
<gene>
    <name evidence="2" type="ORF">K505DRAFT_363592</name>
</gene>
<dbReference type="EMBL" id="MU002007">
    <property type="protein sequence ID" value="KAF2791674.1"/>
    <property type="molecule type" value="Genomic_DNA"/>
</dbReference>
<evidence type="ECO:0000313" key="3">
    <source>
        <dbReference type="Proteomes" id="UP000799757"/>
    </source>
</evidence>
<reference evidence="2" key="1">
    <citation type="journal article" date="2020" name="Stud. Mycol.">
        <title>101 Dothideomycetes genomes: a test case for predicting lifestyles and emergence of pathogens.</title>
        <authorList>
            <person name="Haridas S."/>
            <person name="Albert R."/>
            <person name="Binder M."/>
            <person name="Bloem J."/>
            <person name="Labutti K."/>
            <person name="Salamov A."/>
            <person name="Andreopoulos B."/>
            <person name="Baker S."/>
            <person name="Barry K."/>
            <person name="Bills G."/>
            <person name="Bluhm B."/>
            <person name="Cannon C."/>
            <person name="Castanera R."/>
            <person name="Culley D."/>
            <person name="Daum C."/>
            <person name="Ezra D."/>
            <person name="Gonzalez J."/>
            <person name="Henrissat B."/>
            <person name="Kuo A."/>
            <person name="Liang C."/>
            <person name="Lipzen A."/>
            <person name="Lutzoni F."/>
            <person name="Magnuson J."/>
            <person name="Mondo S."/>
            <person name="Nolan M."/>
            <person name="Ohm R."/>
            <person name="Pangilinan J."/>
            <person name="Park H.-J."/>
            <person name="Ramirez L."/>
            <person name="Alfaro M."/>
            <person name="Sun H."/>
            <person name="Tritt A."/>
            <person name="Yoshinaga Y."/>
            <person name="Zwiers L.-H."/>
            <person name="Turgeon B."/>
            <person name="Goodwin S."/>
            <person name="Spatafora J."/>
            <person name="Crous P."/>
            <person name="Grigoriev I."/>
        </authorList>
    </citation>
    <scope>NUCLEOTIDE SEQUENCE</scope>
    <source>
        <strain evidence="2">CBS 109.77</strain>
    </source>
</reference>
<evidence type="ECO:0000313" key="2">
    <source>
        <dbReference type="EMBL" id="KAF2791674.1"/>
    </source>
</evidence>